<feature type="region of interest" description="Disordered" evidence="7">
    <location>
        <begin position="541"/>
        <end position="574"/>
    </location>
</feature>
<dbReference type="OrthoDB" id="2153750at2759"/>
<organism evidence="8">
    <name type="scientific">Blastocystis hominis</name>
    <dbReference type="NCBI Taxonomy" id="12968"/>
    <lineage>
        <taxon>Eukaryota</taxon>
        <taxon>Sar</taxon>
        <taxon>Stramenopiles</taxon>
        <taxon>Bigyra</taxon>
        <taxon>Opalozoa</taxon>
        <taxon>Opalinata</taxon>
        <taxon>Blastocystidae</taxon>
        <taxon>Blastocystis</taxon>
    </lineage>
</organism>
<dbReference type="Gene3D" id="1.25.40.10">
    <property type="entry name" value="Tetratricopeptide repeat domain"/>
    <property type="match status" value="1"/>
</dbReference>
<dbReference type="GO" id="GO:0006281">
    <property type="term" value="P:DNA repair"/>
    <property type="evidence" value="ECO:0007669"/>
    <property type="project" value="UniProtKB-KW"/>
</dbReference>
<dbReference type="SMART" id="SM00028">
    <property type="entry name" value="TPR"/>
    <property type="match status" value="2"/>
</dbReference>
<dbReference type="Pfam" id="PF13176">
    <property type="entry name" value="TPR_7"/>
    <property type="match status" value="1"/>
</dbReference>
<dbReference type="Proteomes" id="UP000008312">
    <property type="component" value="Unassembled WGS sequence"/>
</dbReference>
<protein>
    <submittedName>
        <fullName evidence="8">Uncharacterized protein</fullName>
    </submittedName>
</protein>
<evidence type="ECO:0000313" key="8">
    <source>
        <dbReference type="EMBL" id="CBK22011.2"/>
    </source>
</evidence>
<keyword evidence="4" id="KW-0227">DNA damage</keyword>
<dbReference type="InParanoid" id="D8M1S2"/>
<keyword evidence="5" id="KW-0156">Chromatin regulator</keyword>
<dbReference type="GO" id="GO:0006325">
    <property type="term" value="P:chromatin organization"/>
    <property type="evidence" value="ECO:0007669"/>
    <property type="project" value="UniProtKB-KW"/>
</dbReference>
<dbReference type="GO" id="GO:0005694">
    <property type="term" value="C:chromosome"/>
    <property type="evidence" value="ECO:0007669"/>
    <property type="project" value="UniProtKB-SubCell"/>
</dbReference>
<keyword evidence="9" id="KW-1185">Reference proteome</keyword>
<evidence type="ECO:0000313" key="9">
    <source>
        <dbReference type="Proteomes" id="UP000008312"/>
    </source>
</evidence>
<sequence>MLLSQIEATNRNPIKQAKLIFKLGSFYQENAEYEKAVPLFYQIQRILRPFPSHEDISHVAVRCLSVCLRELGDSDKAVDVLNKDIDLLVYRKSRIAGESEYNDYYESELLRSYEELGNCYITAAECYNRSVRAARHLHPSSVTGVLVNLATVLEEQQKPDEAEKIYKQAITQWKAPSSGSNEASLIYSNLARGWYDYARLQIKRGLYSVALEYLQKAFVNDCLSRRVDDMVRTSSLIGDVMLEMAGRGSLSEEKWNVEMKKMVSELSERERNGSPHEKKMIQDTSEYLRHLSSIFELWTRWNQTWKSKTPTELCEFVIESLELPPYPYSLLHFILPVIAQTQSNLSLSVNDSVISVSPMRLAEWLTVVTIAVLVEEQRFNQAISLLQKNVTFLSLSPVLPAPSPSSILNSLKQKLRQRLVFCSETSTHSADVSMSFSEAKSCYDALLRTFPELAKERNGMEHNENEEEDEDLSLLRKIRWNRNFLPANGNADNMSLAFLQSVNRGNSRFSHIRKKSNEAFRIQYEDPVLVVPKRRVRIERSPSKRARLEDSPLFDQPAQQIQPEKSNQPNLPMESFPLNQPIQSAQSAQSVNSNTSIRIDSTIFFCGNQDRFEDSIPVAFTEDYDYICKRLTDHIKSQYGVTVEVLRVLKNNQIICDQSIQLESGDQIDMYCSLSSDSSIVEAYQEIMKTYQYRTAGMYHILESIAQTPTYSTVTHIKLSQCGLVDGDIYHFLLPLQIPLSSLTKLDLSDNQLTDMAGTLLALWILKGNCPQLREIRLGGNCWHDRGLSHLFFALKDQIRIDSIDVTRLRIDNEAMVMLTSLIKSFTPVILPESGSMQGLSLCFVFLFFVYA</sequence>
<dbReference type="EMBL" id="FN668646">
    <property type="protein sequence ID" value="CBK22011.2"/>
    <property type="molecule type" value="Genomic_DNA"/>
</dbReference>
<dbReference type="InterPro" id="IPR019734">
    <property type="entry name" value="TPR_rpt"/>
</dbReference>
<accession>D8M1S2</accession>
<dbReference type="PROSITE" id="PS51450">
    <property type="entry name" value="LRR"/>
    <property type="match status" value="1"/>
</dbReference>
<keyword evidence="6" id="KW-0234">DNA repair</keyword>
<dbReference type="InterPro" id="IPR032675">
    <property type="entry name" value="LRR_dom_sf"/>
</dbReference>
<dbReference type="RefSeq" id="XP_012896059.1">
    <property type="nucleotide sequence ID" value="XM_013040605.1"/>
</dbReference>
<feature type="compositionally biased region" description="Polar residues" evidence="7">
    <location>
        <begin position="557"/>
        <end position="570"/>
    </location>
</feature>
<dbReference type="SUPFAM" id="SSF48452">
    <property type="entry name" value="TPR-like"/>
    <property type="match status" value="1"/>
</dbReference>
<dbReference type="AlphaFoldDB" id="D8M1S2"/>
<name>D8M1S2_BLAHO</name>
<feature type="compositionally biased region" description="Basic and acidic residues" evidence="7">
    <location>
        <begin position="541"/>
        <end position="550"/>
    </location>
</feature>
<comment type="similarity">
    <text evidence="2">Belongs to the Tonsoku family.</text>
</comment>
<dbReference type="SUPFAM" id="SSF52047">
    <property type="entry name" value="RNI-like"/>
    <property type="match status" value="1"/>
</dbReference>
<gene>
    <name evidence="8" type="ORF">GSBLH_T00006384001</name>
</gene>
<evidence type="ECO:0000256" key="1">
    <source>
        <dbReference type="ARBA" id="ARBA00004286"/>
    </source>
</evidence>
<evidence type="ECO:0000256" key="3">
    <source>
        <dbReference type="ARBA" id="ARBA00022454"/>
    </source>
</evidence>
<reference evidence="8" key="1">
    <citation type="submission" date="2010-02" db="EMBL/GenBank/DDBJ databases">
        <title>Sequencing and annotation of the Blastocystis hominis genome.</title>
        <authorList>
            <person name="Wincker P."/>
        </authorList>
    </citation>
    <scope>NUCLEOTIDE SEQUENCE</scope>
    <source>
        <strain evidence="8">Singapore isolate B</strain>
    </source>
</reference>
<evidence type="ECO:0000256" key="4">
    <source>
        <dbReference type="ARBA" id="ARBA00022763"/>
    </source>
</evidence>
<evidence type="ECO:0000256" key="5">
    <source>
        <dbReference type="ARBA" id="ARBA00022853"/>
    </source>
</evidence>
<dbReference type="InterPro" id="IPR011990">
    <property type="entry name" value="TPR-like_helical_dom_sf"/>
</dbReference>
<dbReference type="InterPro" id="IPR001611">
    <property type="entry name" value="Leu-rich_rpt"/>
</dbReference>
<proteinExistence type="inferred from homology"/>
<evidence type="ECO:0000256" key="6">
    <source>
        <dbReference type="ARBA" id="ARBA00023204"/>
    </source>
</evidence>
<keyword evidence="3" id="KW-0158">Chromosome</keyword>
<dbReference type="GeneID" id="24922509"/>
<evidence type="ECO:0000256" key="2">
    <source>
        <dbReference type="ARBA" id="ARBA00010999"/>
    </source>
</evidence>
<evidence type="ECO:0000256" key="7">
    <source>
        <dbReference type="SAM" id="MobiDB-lite"/>
    </source>
</evidence>
<comment type="subcellular location">
    <subcellularLocation>
        <location evidence="1">Chromosome</location>
    </subcellularLocation>
</comment>
<dbReference type="Gene3D" id="3.80.10.10">
    <property type="entry name" value="Ribonuclease Inhibitor"/>
    <property type="match status" value="1"/>
</dbReference>